<keyword evidence="9" id="KW-0812">Transmembrane</keyword>
<evidence type="ECO:0000256" key="8">
    <source>
        <dbReference type="ARBA" id="ARBA00023012"/>
    </source>
</evidence>
<dbReference type="InterPro" id="IPR005467">
    <property type="entry name" value="His_kinase_dom"/>
</dbReference>
<protein>
    <recommendedName>
        <fullName evidence="2">histidine kinase</fullName>
        <ecNumber evidence="2">2.7.13.3</ecNumber>
    </recommendedName>
</protein>
<dbReference type="InterPro" id="IPR003594">
    <property type="entry name" value="HATPase_dom"/>
</dbReference>
<feature type="transmembrane region" description="Helical" evidence="9">
    <location>
        <begin position="163"/>
        <end position="181"/>
    </location>
</feature>
<dbReference type="Proteomes" id="UP000512286">
    <property type="component" value="Chromosome"/>
</dbReference>
<evidence type="ECO:0000313" key="11">
    <source>
        <dbReference type="EMBL" id="QLY78178.1"/>
    </source>
</evidence>
<evidence type="ECO:0000313" key="12">
    <source>
        <dbReference type="Proteomes" id="UP000512286"/>
    </source>
</evidence>
<dbReference type="PANTHER" id="PTHR43547">
    <property type="entry name" value="TWO-COMPONENT HISTIDINE KINASE"/>
    <property type="match status" value="1"/>
</dbReference>
<keyword evidence="9" id="KW-0472">Membrane</keyword>
<dbReference type="Pfam" id="PF00512">
    <property type="entry name" value="HisKA"/>
    <property type="match status" value="1"/>
</dbReference>
<keyword evidence="9" id="KW-1133">Transmembrane helix</keyword>
<dbReference type="SMART" id="SM00388">
    <property type="entry name" value="HisKA"/>
    <property type="match status" value="1"/>
</dbReference>
<evidence type="ECO:0000259" key="10">
    <source>
        <dbReference type="PROSITE" id="PS50109"/>
    </source>
</evidence>
<evidence type="ECO:0000256" key="9">
    <source>
        <dbReference type="SAM" id="Phobius"/>
    </source>
</evidence>
<comment type="catalytic activity">
    <reaction evidence="1">
        <text>ATP + protein L-histidine = ADP + protein N-phospho-L-histidine.</text>
        <dbReference type="EC" id="2.7.13.3"/>
    </reaction>
</comment>
<dbReference type="CDD" id="cd00082">
    <property type="entry name" value="HisKA"/>
    <property type="match status" value="1"/>
</dbReference>
<sequence>MQYLKNEKNKKIIATLAVVKYTILVAILIININKVYLNNIYFGELVINNVPISKITVVPILIAGAFFLWFLFYSIGVNANKYYNQIIEDSIFISSTTFVMILNNNNSNSEYKVMYIFIIISSTIALGKKYGLKIACISSAIVLSLDLLYNTDANKNYRFENDLFICALFLVMAWILGSYVMSEQIQIQALEDELEIQLKKHNYIEDMMIQNEACYDLLIKSSSEVIIIHNEEGVLFLNEKALNLFGVSQGDDSAHKYEYVIDSGYKKEDKVSNSYYKEILLNRYTNISFEEVIKNSKGEEHVLHNISTYCIYDKQAAILTTMRDVTPIKQVQELKEDVKRNVALLNETIEYNRYITDFFSNISHELKTPLNIIFSSVQLLNIYIENDEPMGILKKKEYLKSMKQNCYRLTRLINNILDVTKLDSGFITLQLQNIDIISYIENITMSVIPYAENKGIELIFDTDKEEKIVAVDPNKIERIILNLLSNALKFTDEGGQIYVIITNTEDSIIISVKDSGIGIPEDKLELIFERFMQVDKTLRRNHEGTGIGLSLVKSFVELHGGDIKIVSKINEGSDFIVNLPIRLVDNQISSMETEIEGDFIEKVNLELADIYGEIMKETKEE</sequence>
<feature type="domain" description="Histidine kinase" evidence="10">
    <location>
        <begin position="361"/>
        <end position="583"/>
    </location>
</feature>
<dbReference type="Gene3D" id="3.30.565.10">
    <property type="entry name" value="Histidine kinase-like ATPase, C-terminal domain"/>
    <property type="match status" value="1"/>
</dbReference>
<dbReference type="InterPro" id="IPR000014">
    <property type="entry name" value="PAS"/>
</dbReference>
<gene>
    <name evidence="11" type="ORF">HZF06_13890</name>
</gene>
<dbReference type="PRINTS" id="PR00344">
    <property type="entry name" value="BCTRLSENSOR"/>
</dbReference>
<feature type="transmembrane region" description="Helical" evidence="9">
    <location>
        <begin position="52"/>
        <end position="73"/>
    </location>
</feature>
<dbReference type="KEGG" id="cint:HZF06_13890"/>
<feature type="transmembrane region" description="Helical" evidence="9">
    <location>
        <begin position="12"/>
        <end position="32"/>
    </location>
</feature>
<dbReference type="SUPFAM" id="SSF55874">
    <property type="entry name" value="ATPase domain of HSP90 chaperone/DNA topoisomerase II/histidine kinase"/>
    <property type="match status" value="1"/>
</dbReference>
<proteinExistence type="predicted"/>
<keyword evidence="6 11" id="KW-0418">Kinase</keyword>
<reference evidence="11 12" key="1">
    <citation type="submission" date="2020-07" db="EMBL/GenBank/DDBJ databases">
        <title>Electron transfer.</title>
        <authorList>
            <person name="Huang L."/>
            <person name="Liu X."/>
            <person name="Zhou S."/>
        </authorList>
    </citation>
    <scope>NUCLEOTIDE SEQUENCE [LARGE SCALE GENOMIC DNA]</scope>
    <source>
        <strain evidence="11 12">Lx1</strain>
    </source>
</reference>
<dbReference type="NCBIfam" id="TIGR00229">
    <property type="entry name" value="sensory_box"/>
    <property type="match status" value="1"/>
</dbReference>
<organism evidence="11 12">
    <name type="scientific">Clostridium intestinale</name>
    <dbReference type="NCBI Taxonomy" id="36845"/>
    <lineage>
        <taxon>Bacteria</taxon>
        <taxon>Bacillati</taxon>
        <taxon>Bacillota</taxon>
        <taxon>Clostridia</taxon>
        <taxon>Eubacteriales</taxon>
        <taxon>Clostridiaceae</taxon>
        <taxon>Clostridium</taxon>
    </lineage>
</organism>
<dbReference type="InterPro" id="IPR036097">
    <property type="entry name" value="HisK_dim/P_sf"/>
</dbReference>
<keyword evidence="8" id="KW-0902">Two-component regulatory system</keyword>
<dbReference type="Gene3D" id="3.30.450.20">
    <property type="entry name" value="PAS domain"/>
    <property type="match status" value="1"/>
</dbReference>
<keyword evidence="4" id="KW-0808">Transferase</keyword>
<dbReference type="PROSITE" id="PS50109">
    <property type="entry name" value="HIS_KIN"/>
    <property type="match status" value="1"/>
</dbReference>
<dbReference type="FunFam" id="3.30.565.10:FF:000037">
    <property type="entry name" value="Hybrid sensor histidine kinase/response regulator"/>
    <property type="match status" value="1"/>
</dbReference>
<evidence type="ECO:0000256" key="7">
    <source>
        <dbReference type="ARBA" id="ARBA00022840"/>
    </source>
</evidence>
<evidence type="ECO:0000256" key="4">
    <source>
        <dbReference type="ARBA" id="ARBA00022679"/>
    </source>
</evidence>
<accession>A0A7D7A147</accession>
<keyword evidence="3" id="KW-0597">Phosphoprotein</keyword>
<dbReference type="GO" id="GO:0000155">
    <property type="term" value="F:phosphorelay sensor kinase activity"/>
    <property type="evidence" value="ECO:0007669"/>
    <property type="project" value="InterPro"/>
</dbReference>
<dbReference type="InterPro" id="IPR036890">
    <property type="entry name" value="HATPase_C_sf"/>
</dbReference>
<dbReference type="EC" id="2.7.13.3" evidence="2"/>
<dbReference type="EMBL" id="CP059378">
    <property type="protein sequence ID" value="QLY78178.1"/>
    <property type="molecule type" value="Genomic_DNA"/>
</dbReference>
<keyword evidence="5" id="KW-0547">Nucleotide-binding</keyword>
<dbReference type="AlphaFoldDB" id="A0A7D7A147"/>
<evidence type="ECO:0000256" key="2">
    <source>
        <dbReference type="ARBA" id="ARBA00012438"/>
    </source>
</evidence>
<evidence type="ECO:0000256" key="6">
    <source>
        <dbReference type="ARBA" id="ARBA00022777"/>
    </source>
</evidence>
<dbReference type="SMART" id="SM00387">
    <property type="entry name" value="HATPase_c"/>
    <property type="match status" value="1"/>
</dbReference>
<dbReference type="CDD" id="cd16922">
    <property type="entry name" value="HATPase_EvgS-ArcB-TorS-like"/>
    <property type="match status" value="1"/>
</dbReference>
<evidence type="ECO:0000256" key="1">
    <source>
        <dbReference type="ARBA" id="ARBA00000085"/>
    </source>
</evidence>
<evidence type="ECO:0000256" key="3">
    <source>
        <dbReference type="ARBA" id="ARBA00022553"/>
    </source>
</evidence>
<dbReference type="Gene3D" id="1.10.287.130">
    <property type="match status" value="1"/>
</dbReference>
<dbReference type="InterPro" id="IPR003661">
    <property type="entry name" value="HisK_dim/P_dom"/>
</dbReference>
<dbReference type="Pfam" id="PF02518">
    <property type="entry name" value="HATPase_c"/>
    <property type="match status" value="1"/>
</dbReference>
<evidence type="ECO:0000256" key="5">
    <source>
        <dbReference type="ARBA" id="ARBA00022741"/>
    </source>
</evidence>
<dbReference type="SUPFAM" id="SSF47384">
    <property type="entry name" value="Homodimeric domain of signal transducing histidine kinase"/>
    <property type="match status" value="1"/>
</dbReference>
<dbReference type="RefSeq" id="WP_181600617.1">
    <property type="nucleotide sequence ID" value="NZ_CP059378.1"/>
</dbReference>
<dbReference type="InterPro" id="IPR004358">
    <property type="entry name" value="Sig_transdc_His_kin-like_C"/>
</dbReference>
<keyword evidence="7" id="KW-0067">ATP-binding</keyword>
<dbReference type="PANTHER" id="PTHR43547:SF2">
    <property type="entry name" value="HYBRID SIGNAL TRANSDUCTION HISTIDINE KINASE C"/>
    <property type="match status" value="1"/>
</dbReference>
<name>A0A7D7A147_9CLOT</name>
<dbReference type="GO" id="GO:0005524">
    <property type="term" value="F:ATP binding"/>
    <property type="evidence" value="ECO:0007669"/>
    <property type="project" value="UniProtKB-KW"/>
</dbReference>